<evidence type="ECO:0000313" key="3">
    <source>
        <dbReference type="Proteomes" id="UP001168877"/>
    </source>
</evidence>
<feature type="compositionally biased region" description="Basic and acidic residues" evidence="1">
    <location>
        <begin position="19"/>
        <end position="29"/>
    </location>
</feature>
<dbReference type="Proteomes" id="UP001168877">
    <property type="component" value="Unassembled WGS sequence"/>
</dbReference>
<gene>
    <name evidence="2" type="ORF">LWI29_030795</name>
</gene>
<reference evidence="2" key="1">
    <citation type="journal article" date="2022" name="Plant J.">
        <title>Strategies of tolerance reflected in two North American maple genomes.</title>
        <authorList>
            <person name="McEvoy S.L."/>
            <person name="Sezen U.U."/>
            <person name="Trouern-Trend A."/>
            <person name="McMahon S.M."/>
            <person name="Schaberg P.G."/>
            <person name="Yang J."/>
            <person name="Wegrzyn J.L."/>
            <person name="Swenson N.G."/>
        </authorList>
    </citation>
    <scope>NUCLEOTIDE SEQUENCE</scope>
    <source>
        <strain evidence="2">NS2018</strain>
    </source>
</reference>
<comment type="caution">
    <text evidence="2">The sequence shown here is derived from an EMBL/GenBank/DDBJ whole genome shotgun (WGS) entry which is preliminary data.</text>
</comment>
<dbReference type="EMBL" id="JAUESC010000386">
    <property type="protein sequence ID" value="KAK0577285.1"/>
    <property type="molecule type" value="Genomic_DNA"/>
</dbReference>
<name>A0AA39VEI5_ACESA</name>
<dbReference type="AlphaFoldDB" id="A0AA39VEI5"/>
<reference evidence="2" key="2">
    <citation type="submission" date="2023-06" db="EMBL/GenBank/DDBJ databases">
        <authorList>
            <person name="Swenson N.G."/>
            <person name="Wegrzyn J.L."/>
            <person name="Mcevoy S.L."/>
        </authorList>
    </citation>
    <scope>NUCLEOTIDE SEQUENCE</scope>
    <source>
        <strain evidence="2">NS2018</strain>
        <tissue evidence="2">Leaf</tissue>
    </source>
</reference>
<protein>
    <submittedName>
        <fullName evidence="2">Uncharacterized protein</fullName>
    </submittedName>
</protein>
<proteinExistence type="predicted"/>
<feature type="region of interest" description="Disordered" evidence="1">
    <location>
        <begin position="1"/>
        <end position="36"/>
    </location>
</feature>
<keyword evidence="3" id="KW-1185">Reference proteome</keyword>
<sequence length="88" mass="9788">MEEKKNEEEVAGGKAHAKKTSDEKEESEKSGNAVVAADRTVEIEGRLKDMSIKGGGERGNDQPARKEILLAVMLFKWIRVVQFADGEW</sequence>
<accession>A0AA39VEI5</accession>
<organism evidence="2 3">
    <name type="scientific">Acer saccharum</name>
    <name type="common">Sugar maple</name>
    <dbReference type="NCBI Taxonomy" id="4024"/>
    <lineage>
        <taxon>Eukaryota</taxon>
        <taxon>Viridiplantae</taxon>
        <taxon>Streptophyta</taxon>
        <taxon>Embryophyta</taxon>
        <taxon>Tracheophyta</taxon>
        <taxon>Spermatophyta</taxon>
        <taxon>Magnoliopsida</taxon>
        <taxon>eudicotyledons</taxon>
        <taxon>Gunneridae</taxon>
        <taxon>Pentapetalae</taxon>
        <taxon>rosids</taxon>
        <taxon>malvids</taxon>
        <taxon>Sapindales</taxon>
        <taxon>Sapindaceae</taxon>
        <taxon>Hippocastanoideae</taxon>
        <taxon>Acereae</taxon>
        <taxon>Acer</taxon>
    </lineage>
</organism>
<evidence type="ECO:0000313" key="2">
    <source>
        <dbReference type="EMBL" id="KAK0577285.1"/>
    </source>
</evidence>
<evidence type="ECO:0000256" key="1">
    <source>
        <dbReference type="SAM" id="MobiDB-lite"/>
    </source>
</evidence>